<evidence type="ECO:0000256" key="10">
    <source>
        <dbReference type="SAM" id="MobiDB-lite"/>
    </source>
</evidence>
<protein>
    <recommendedName>
        <fullName evidence="9">RNA-dependent RNA polymerase</fullName>
        <ecNumber evidence="9">2.7.7.48</ecNumber>
    </recommendedName>
</protein>
<name>A0A8H7UH04_9FUNG</name>
<accession>A0A8H7UH04</accession>
<reference evidence="12" key="1">
    <citation type="submission" date="2020-12" db="EMBL/GenBank/DDBJ databases">
        <title>Metabolic potential, ecology and presence of endohyphal bacteria is reflected in genomic diversity of Mucoromycotina.</title>
        <authorList>
            <person name="Muszewska A."/>
            <person name="Okrasinska A."/>
            <person name="Steczkiewicz K."/>
            <person name="Drgas O."/>
            <person name="Orlowska M."/>
            <person name="Perlinska-Lenart U."/>
            <person name="Aleksandrzak-Piekarczyk T."/>
            <person name="Szatraj K."/>
            <person name="Zielenkiewicz U."/>
            <person name="Pilsyk S."/>
            <person name="Malc E."/>
            <person name="Mieczkowski P."/>
            <person name="Kruszewska J.S."/>
            <person name="Biernat P."/>
            <person name="Pawlowska J."/>
        </authorList>
    </citation>
    <scope>NUCLEOTIDE SEQUENCE</scope>
    <source>
        <strain evidence="12">WA0000051536</strain>
    </source>
</reference>
<comment type="catalytic activity">
    <reaction evidence="7 9">
        <text>RNA(n) + a ribonucleoside 5'-triphosphate = RNA(n+1) + diphosphate</text>
        <dbReference type="Rhea" id="RHEA:21248"/>
        <dbReference type="Rhea" id="RHEA-COMP:14527"/>
        <dbReference type="Rhea" id="RHEA-COMP:17342"/>
        <dbReference type="ChEBI" id="CHEBI:33019"/>
        <dbReference type="ChEBI" id="CHEBI:61557"/>
        <dbReference type="ChEBI" id="CHEBI:140395"/>
        <dbReference type="EC" id="2.7.7.48"/>
    </reaction>
</comment>
<evidence type="ECO:0000256" key="6">
    <source>
        <dbReference type="ARBA" id="ARBA00023158"/>
    </source>
</evidence>
<keyword evidence="4 9" id="KW-0548">Nucleotidyltransferase</keyword>
<keyword evidence="5 8" id="KW-0694">RNA-binding</keyword>
<evidence type="ECO:0000259" key="11">
    <source>
        <dbReference type="PROSITE" id="PS50102"/>
    </source>
</evidence>
<dbReference type="Proteomes" id="UP000612746">
    <property type="component" value="Unassembled WGS sequence"/>
</dbReference>
<keyword evidence="3 9" id="KW-0808">Transferase</keyword>
<feature type="domain" description="RRM" evidence="11">
    <location>
        <begin position="104"/>
        <end position="179"/>
    </location>
</feature>
<dbReference type="GO" id="GO:0030422">
    <property type="term" value="P:siRNA processing"/>
    <property type="evidence" value="ECO:0007669"/>
    <property type="project" value="TreeGrafter"/>
</dbReference>
<comment type="caution">
    <text evidence="12">The sequence shown here is derived from an EMBL/GenBank/DDBJ whole genome shotgun (WGS) entry which is preliminary data.</text>
</comment>
<evidence type="ECO:0000256" key="9">
    <source>
        <dbReference type="RuleBase" id="RU363098"/>
    </source>
</evidence>
<dbReference type="Pfam" id="PF26253">
    <property type="entry name" value="RdRP_head"/>
    <property type="match status" value="1"/>
</dbReference>
<dbReference type="InterPro" id="IPR035979">
    <property type="entry name" value="RBD_domain_sf"/>
</dbReference>
<dbReference type="PANTHER" id="PTHR23079:SF55">
    <property type="entry name" value="RNA-DIRECTED RNA POLYMERASE"/>
    <property type="match status" value="1"/>
</dbReference>
<dbReference type="InterPro" id="IPR057596">
    <property type="entry name" value="RDRP_core"/>
</dbReference>
<organism evidence="12 13">
    <name type="scientific">Umbelopsis vinacea</name>
    <dbReference type="NCBI Taxonomy" id="44442"/>
    <lineage>
        <taxon>Eukaryota</taxon>
        <taxon>Fungi</taxon>
        <taxon>Fungi incertae sedis</taxon>
        <taxon>Mucoromycota</taxon>
        <taxon>Mucoromycotina</taxon>
        <taxon>Umbelopsidomycetes</taxon>
        <taxon>Umbelopsidales</taxon>
        <taxon>Umbelopsidaceae</taxon>
        <taxon>Umbelopsis</taxon>
    </lineage>
</organism>
<evidence type="ECO:0000256" key="7">
    <source>
        <dbReference type="ARBA" id="ARBA00048744"/>
    </source>
</evidence>
<dbReference type="InterPro" id="IPR057503">
    <property type="entry name" value="PH_RdRP"/>
</dbReference>
<dbReference type="GO" id="GO:0003723">
    <property type="term" value="F:RNA binding"/>
    <property type="evidence" value="ECO:0007669"/>
    <property type="project" value="UniProtKB-UniRule"/>
</dbReference>
<dbReference type="InterPro" id="IPR007855">
    <property type="entry name" value="RDRP"/>
</dbReference>
<sequence>MADSLPKVGSPPRPIVYSNAVNYGLLSSTRSSPEFPVSLSNSSGQATSSSPNNTQRTAEKTPNASIGPKHPAVKGNGDHHRLAASRSEVRAVATASVVTDRAELKVKITNMNKKTVAGTIRNAFIQFGELEAVNIILDDNDLPSGSAVVVYRPRPQNIDFLKQPLTLDGRSIKLEITKQDNYNRRDWRDGRLRSQKARFDAQKLEMGSMSTPSTLVSEWSTDRDVGFSFHFKNRNLQLFFSYDREKYRLESRFKDIDGDIRMVQVNKTYYMTIHFKNPPRYWKQNPKGQRMTKFNWSMSDQWERITTIPIAVSVPGTTSKRREPLMPITQPYSVNLGHCVVYHLHITPAHRSIDQFKHLIEEAVNYNLFPRPSSMQFNIPITIRPSSELEKPIDHIGRATLHFDVLYILECAICSRVLSEYNLNEQFYDMLHKLDPDVSCRILETFISARKRVWNPIREFQDTWDKMGRQLLKPRKVPPQYALIRKFLVTPATMYPQVPNMETTNRVVRHFSQHVDRFARVQFLDDSLSRIGASPRGFSNEALYNRIFDVLQNGIQIGPRRYEFLAFSSSQLREHGCWFFAPTRDLRANHVRAWMGNFSNVRIVAKYSARMGQCFSSTQAVIQLSDSEVKTIPDVVRNGFTFSDGVGKISPKLAGDIANMLGLMSLPSAFQFRLGGAKGVLTLTTDTHNRREIQLRPSQIKFNTEHSILEVIRPSTYIPSYLNRQAITILSSLGVPDEVFLDMVNAMLTSMNRMLSNAPEAIRILQANVDEYGTAKSMAHILSAGFLERKDPYILNLLNLFRMSQLKDLKKKAKIIVPQGAYLLGVMDETNSLKENEVFVQISAGTNDSKNHRQIIMSDCILFRNPCFHPGDIRVVQAVDYPALHHLVNVIVFPAQGYRDLASMCSGGDLDGDDYSIFWDPKLLPAIKNYPAMDYKADEPLTVDNVTISHVQKFFVNYINNDNLGQIANAHLATADRSPRSAMDGACLRLAQLHSLAVDFPKSGKPAKLDDELRVRVFPDFMEKKDKESYESQKVLGRIYRLIDKKDYKKYKDVLTSEASYDHRLYVEGMHRYIAEARELKINYDRDILSLMNQYGVLSEAEIVSGYIIKWLRKDNKRRSHEVHKQTMNAVISLRKVYRNEFYREFLEENQKEIGRHRLPDVEAKAAAWHYVTYHEDEAARVVQKSPDQQRFFSFCWIVDTHLCNIAKKNSQQVTNLINTMDPDAIEAYRKPLNQEAIDISTRNRLENLKLSQPILDDEEDNDQLEDESDFGPVFSIKLKELLDQPVSQGQTSSLDNIFGYPMEDEKRIVARADDGIEGLKKALGF</sequence>
<dbReference type="Pfam" id="PF05183">
    <property type="entry name" value="RdRP"/>
    <property type="match status" value="1"/>
</dbReference>
<feature type="region of interest" description="Disordered" evidence="10">
    <location>
        <begin position="29"/>
        <end position="80"/>
    </location>
</feature>
<keyword evidence="6" id="KW-0943">RNA-mediated gene silencing</keyword>
<evidence type="ECO:0000256" key="5">
    <source>
        <dbReference type="ARBA" id="ARBA00022884"/>
    </source>
</evidence>
<dbReference type="PANTHER" id="PTHR23079">
    <property type="entry name" value="RNA-DEPENDENT RNA POLYMERASE"/>
    <property type="match status" value="1"/>
</dbReference>
<evidence type="ECO:0000256" key="2">
    <source>
        <dbReference type="ARBA" id="ARBA00022484"/>
    </source>
</evidence>
<keyword evidence="13" id="KW-1185">Reference proteome</keyword>
<dbReference type="InterPro" id="IPR012677">
    <property type="entry name" value="Nucleotide-bd_a/b_plait_sf"/>
</dbReference>
<proteinExistence type="inferred from homology"/>
<dbReference type="InterPro" id="IPR000504">
    <property type="entry name" value="RRM_dom"/>
</dbReference>
<dbReference type="InterPro" id="IPR058752">
    <property type="entry name" value="RDRP_C_head"/>
</dbReference>
<evidence type="ECO:0000256" key="4">
    <source>
        <dbReference type="ARBA" id="ARBA00022695"/>
    </source>
</evidence>
<evidence type="ECO:0000313" key="13">
    <source>
        <dbReference type="Proteomes" id="UP000612746"/>
    </source>
</evidence>
<dbReference type="OrthoDB" id="6513042at2759"/>
<dbReference type="SUPFAM" id="SSF54928">
    <property type="entry name" value="RNA-binding domain, RBD"/>
    <property type="match status" value="1"/>
</dbReference>
<dbReference type="GO" id="GO:0003968">
    <property type="term" value="F:RNA-directed RNA polymerase activity"/>
    <property type="evidence" value="ECO:0007669"/>
    <property type="project" value="UniProtKB-KW"/>
</dbReference>
<evidence type="ECO:0000256" key="3">
    <source>
        <dbReference type="ARBA" id="ARBA00022679"/>
    </source>
</evidence>
<feature type="compositionally biased region" description="Polar residues" evidence="10">
    <location>
        <begin position="29"/>
        <end position="64"/>
    </location>
</feature>
<dbReference type="Gene3D" id="3.30.70.330">
    <property type="match status" value="1"/>
</dbReference>
<dbReference type="GO" id="GO:0031380">
    <property type="term" value="C:nuclear RNA-directed RNA polymerase complex"/>
    <property type="evidence" value="ECO:0007669"/>
    <property type="project" value="TreeGrafter"/>
</dbReference>
<evidence type="ECO:0000313" key="12">
    <source>
        <dbReference type="EMBL" id="KAG2185451.1"/>
    </source>
</evidence>
<dbReference type="EMBL" id="JAEPRA010000005">
    <property type="protein sequence ID" value="KAG2185451.1"/>
    <property type="molecule type" value="Genomic_DNA"/>
</dbReference>
<dbReference type="Pfam" id="PF25358">
    <property type="entry name" value="PH_fung_RdRP"/>
    <property type="match status" value="1"/>
</dbReference>
<keyword evidence="2 9" id="KW-0696">RNA-directed RNA polymerase</keyword>
<comment type="similarity">
    <text evidence="1 9">Belongs to the RdRP family.</text>
</comment>
<dbReference type="PROSITE" id="PS50102">
    <property type="entry name" value="RRM"/>
    <property type="match status" value="1"/>
</dbReference>
<gene>
    <name evidence="12" type="ORF">INT44_002242</name>
</gene>
<evidence type="ECO:0000256" key="8">
    <source>
        <dbReference type="PROSITE-ProRule" id="PRU00176"/>
    </source>
</evidence>
<evidence type="ECO:0000256" key="1">
    <source>
        <dbReference type="ARBA" id="ARBA00005762"/>
    </source>
</evidence>
<dbReference type="EC" id="2.7.7.48" evidence="9"/>